<reference evidence="2 3" key="1">
    <citation type="submission" date="2019-04" db="EMBL/GenBank/DDBJ databases">
        <title>Pedobacter sp. RP-3-15 sp. nov., isolated from Arctic soil.</title>
        <authorList>
            <person name="Dahal R.H."/>
            <person name="Kim D.-U."/>
        </authorList>
    </citation>
    <scope>NUCLEOTIDE SEQUENCE [LARGE SCALE GENOMIC DNA]</scope>
    <source>
        <strain evidence="2 3">RP-3-15</strain>
    </source>
</reference>
<protein>
    <recommendedName>
        <fullName evidence="1">AAA domain-containing protein</fullName>
    </recommendedName>
</protein>
<proteinExistence type="predicted"/>
<sequence>MMNAAPEECLYITLDDIYFSGNTLLATAEWFRQLGGKYLFIDEVHKYNGWVREVKNIYDFYKDLHLIVTGSSIIELLGLEVDLSRRARQYELNGMSFREYLEYKEDKEGYFIQLSRVVNLTV</sequence>
<dbReference type="EMBL" id="SWBQ01000001">
    <property type="protein sequence ID" value="TKC08613.1"/>
    <property type="molecule type" value="Genomic_DNA"/>
</dbReference>
<dbReference type="OrthoDB" id="9768467at2"/>
<evidence type="ECO:0000313" key="3">
    <source>
        <dbReference type="Proteomes" id="UP000307244"/>
    </source>
</evidence>
<dbReference type="Proteomes" id="UP000307244">
    <property type="component" value="Unassembled WGS sequence"/>
</dbReference>
<keyword evidence="3" id="KW-1185">Reference proteome</keyword>
<evidence type="ECO:0000259" key="1">
    <source>
        <dbReference type="Pfam" id="PF13173"/>
    </source>
</evidence>
<dbReference type="InterPro" id="IPR041682">
    <property type="entry name" value="AAA_14"/>
</dbReference>
<dbReference type="SUPFAM" id="SSF52540">
    <property type="entry name" value="P-loop containing nucleoside triphosphate hydrolases"/>
    <property type="match status" value="1"/>
</dbReference>
<gene>
    <name evidence="2" type="ORF">FA047_00495</name>
</gene>
<comment type="caution">
    <text evidence="2">The sequence shown here is derived from an EMBL/GenBank/DDBJ whole genome shotgun (WGS) entry which is preliminary data.</text>
</comment>
<dbReference type="PANTHER" id="PTHR42990">
    <property type="entry name" value="ATPASE"/>
    <property type="match status" value="1"/>
</dbReference>
<feature type="domain" description="AAA" evidence="1">
    <location>
        <begin position="5"/>
        <end position="101"/>
    </location>
</feature>
<organism evidence="2 3">
    <name type="scientific">Pedobacter frigoris</name>
    <dbReference type="NCBI Taxonomy" id="2571272"/>
    <lineage>
        <taxon>Bacteria</taxon>
        <taxon>Pseudomonadati</taxon>
        <taxon>Bacteroidota</taxon>
        <taxon>Sphingobacteriia</taxon>
        <taxon>Sphingobacteriales</taxon>
        <taxon>Sphingobacteriaceae</taxon>
        <taxon>Pedobacter</taxon>
    </lineage>
</organism>
<dbReference type="Pfam" id="PF13173">
    <property type="entry name" value="AAA_14"/>
    <property type="match status" value="1"/>
</dbReference>
<dbReference type="PANTHER" id="PTHR42990:SF1">
    <property type="entry name" value="AAA+ ATPASE DOMAIN-CONTAINING PROTEIN"/>
    <property type="match status" value="1"/>
</dbReference>
<dbReference type="AlphaFoldDB" id="A0A4U1CMI9"/>
<evidence type="ECO:0000313" key="2">
    <source>
        <dbReference type="EMBL" id="TKC08613.1"/>
    </source>
</evidence>
<dbReference type="InterPro" id="IPR027417">
    <property type="entry name" value="P-loop_NTPase"/>
</dbReference>
<accession>A0A4U1CMI9</accession>
<name>A0A4U1CMI9_9SPHI</name>